<evidence type="ECO:0000313" key="5">
    <source>
        <dbReference type="Proteomes" id="UP000660554"/>
    </source>
</evidence>
<evidence type="ECO:0000259" key="3">
    <source>
        <dbReference type="Pfam" id="PF13399"/>
    </source>
</evidence>
<feature type="domain" description="LytR/CpsA/Psr regulator C-terminal" evidence="3">
    <location>
        <begin position="341"/>
        <end position="428"/>
    </location>
</feature>
<keyword evidence="5" id="KW-1185">Reference proteome</keyword>
<evidence type="ECO:0000256" key="1">
    <source>
        <dbReference type="ARBA" id="ARBA00006068"/>
    </source>
</evidence>
<dbReference type="InterPro" id="IPR004474">
    <property type="entry name" value="LytR_CpsA_psr"/>
</dbReference>
<dbReference type="Gene3D" id="3.40.630.190">
    <property type="entry name" value="LCP protein"/>
    <property type="match status" value="1"/>
</dbReference>
<dbReference type="Gene3D" id="3.30.70.2390">
    <property type="match status" value="1"/>
</dbReference>
<dbReference type="InterPro" id="IPR027381">
    <property type="entry name" value="LytR/CpsA/Psr_C"/>
</dbReference>
<name>A0ABQ3NMW1_STRVG</name>
<accession>A0ABQ3NMW1</accession>
<reference evidence="5" key="1">
    <citation type="submission" date="2020-09" db="EMBL/GenBank/DDBJ databases">
        <title>Whole genome shotgun sequence of Streptomyces cinnamonensis NBRC 15873.</title>
        <authorList>
            <person name="Komaki H."/>
            <person name="Tamura T."/>
        </authorList>
    </citation>
    <scope>NUCLEOTIDE SEQUENCE [LARGE SCALE GENOMIC DNA]</scope>
    <source>
        <strain evidence="5">NBRC 15873</strain>
    </source>
</reference>
<evidence type="ECO:0000313" key="4">
    <source>
        <dbReference type="EMBL" id="GHI14105.1"/>
    </source>
</evidence>
<evidence type="ECO:0008006" key="6">
    <source>
        <dbReference type="Google" id="ProtNLM"/>
    </source>
</evidence>
<comment type="caution">
    <text evidence="4">The sequence shown here is derived from an EMBL/GenBank/DDBJ whole genome shotgun (WGS) entry which is preliminary data.</text>
</comment>
<evidence type="ECO:0000259" key="2">
    <source>
        <dbReference type="Pfam" id="PF03816"/>
    </source>
</evidence>
<dbReference type="NCBIfam" id="TIGR00350">
    <property type="entry name" value="lytR_cpsA_psr"/>
    <property type="match status" value="1"/>
</dbReference>
<dbReference type="Pfam" id="PF03816">
    <property type="entry name" value="LytR_cpsA_psr"/>
    <property type="match status" value="1"/>
</dbReference>
<feature type="domain" description="Cell envelope-related transcriptional attenuator" evidence="2">
    <location>
        <begin position="79"/>
        <end position="238"/>
    </location>
</feature>
<protein>
    <recommendedName>
        <fullName evidence="6">Transcriptional regulator</fullName>
    </recommendedName>
</protein>
<gene>
    <name evidence="4" type="ORF">Scinn_35680</name>
</gene>
<dbReference type="PANTHER" id="PTHR33392">
    <property type="entry name" value="POLYISOPRENYL-TEICHOIC ACID--PEPTIDOGLYCAN TEICHOIC ACID TRANSFERASE TAGU"/>
    <property type="match status" value="1"/>
</dbReference>
<dbReference type="EMBL" id="BNDV01000008">
    <property type="protein sequence ID" value="GHI14105.1"/>
    <property type="molecule type" value="Genomic_DNA"/>
</dbReference>
<organism evidence="4 5">
    <name type="scientific">Streptomyces virginiae</name>
    <name type="common">Streptomyces cinnamonensis</name>
    <dbReference type="NCBI Taxonomy" id="1961"/>
    <lineage>
        <taxon>Bacteria</taxon>
        <taxon>Bacillati</taxon>
        <taxon>Actinomycetota</taxon>
        <taxon>Actinomycetes</taxon>
        <taxon>Kitasatosporales</taxon>
        <taxon>Streptomycetaceae</taxon>
        <taxon>Streptomyces</taxon>
    </lineage>
</organism>
<dbReference type="PANTHER" id="PTHR33392:SF6">
    <property type="entry name" value="POLYISOPRENYL-TEICHOIC ACID--PEPTIDOGLYCAN TEICHOIC ACID TRANSFERASE TAGU"/>
    <property type="match status" value="1"/>
</dbReference>
<sequence length="433" mass="45485">MVLWLIGVVAGLVLLAGGAGGWLYQRLDGNISASDIDDMLGGDRPVSLSPGAKNILMVGSDSRAGVNAKYGKDLTTMQSDTLMVLHVSADRKWGAVVSLPRDSWVEVPACDRSDGTRSAPRHSKINSAFAIGGDVGGAAACTIKTVEHNTGLRIDHFITLDFQGFEGMVNALGGIGVCPQQAIHDVKAHLDLDAGCQIVKDEKALGYVRTRYSVGDGSDIGCIGRQQELMQALTAKAQQRLTSPGDVYGFLDSATKSVTTDKALAGIQPLYGLASKLRRIPRERLTFVTVPNYPREVDVPADKANITWQYPQTHALFGARARDEEFTKAQLASGPTVAAGSVQVLVLNGTGRPGVAAAVARQLDTAGYSVTGTGNAPQSAQQTTVTHPPTGLDLHANALASRLKTATSPRTDPAAAPRVITLTGGDDYTGLFG</sequence>
<dbReference type="InterPro" id="IPR050922">
    <property type="entry name" value="LytR/CpsA/Psr_CW_biosynth"/>
</dbReference>
<dbReference type="Pfam" id="PF13399">
    <property type="entry name" value="LytR_C"/>
    <property type="match status" value="1"/>
</dbReference>
<comment type="similarity">
    <text evidence="1">Belongs to the LytR/CpsA/Psr (LCP) family.</text>
</comment>
<dbReference type="Proteomes" id="UP000660554">
    <property type="component" value="Unassembled WGS sequence"/>
</dbReference>
<proteinExistence type="inferred from homology"/>